<protein>
    <recommendedName>
        <fullName evidence="3">BTB domain-containing protein</fullName>
    </recommendedName>
</protein>
<dbReference type="SMART" id="SM00612">
    <property type="entry name" value="Kelch"/>
    <property type="match status" value="2"/>
</dbReference>
<feature type="domain" description="BTB" evidence="3">
    <location>
        <begin position="44"/>
        <end position="114"/>
    </location>
</feature>
<evidence type="ECO:0000256" key="1">
    <source>
        <dbReference type="ARBA" id="ARBA00022441"/>
    </source>
</evidence>
<dbReference type="SMART" id="SM00225">
    <property type="entry name" value="BTB"/>
    <property type="match status" value="1"/>
</dbReference>
<dbReference type="Gene3D" id="1.25.40.420">
    <property type="match status" value="1"/>
</dbReference>
<dbReference type="InterPro" id="IPR006652">
    <property type="entry name" value="Kelch_1"/>
</dbReference>
<keyword evidence="5" id="KW-1185">Reference proteome</keyword>
<evidence type="ECO:0000313" key="5">
    <source>
        <dbReference type="Proteomes" id="UP000887568"/>
    </source>
</evidence>
<dbReference type="Gene3D" id="2.120.10.80">
    <property type="entry name" value="Kelch-type beta propeller"/>
    <property type="match status" value="1"/>
</dbReference>
<dbReference type="InterPro" id="IPR011333">
    <property type="entry name" value="SKP1/BTB/POZ_sf"/>
</dbReference>
<sequence>MELDQSGDSSVLSVPQESKDSVVIPQLLSLATELDSLRHEGALCDVTVNVDDRQFRAHKVVLASMSNVFRAMFTGGLKEASQSEVVLQDETDLSAEGFEILLEFAYTAKLDLTVDNVFEVLASACHLHVDLAIEGCIDFVGRCFTEDQLSFDDYLKISSMAGNYGLDRLKRTADHHIARNFGEVALTSDFLEHMTAHNLGQFLMRDDLAVASEVEVLKAVVNWLHYDPSTRLHHSSSLLKKVRLGLVSSQHLVDQIDSSLQAVSQVKSLFDQLIQHIALHSPVSGQLANRHPELFAPRVSTKSLLAIGGQTTLGFARYFCSHRQEWIPLKRFAQLPFDGVSHHSIIAVAGKIFLVGGVSTEYHKSQTQNFVYAYDVVANKWTRLPSMRVERSHTALAHLNGYIYAIGGKNEKGEWLETAERYDLSRGKWQTVAAMATEASGMYPSAVAHEDRIFVSAADVVDGAQHLSCFDPGTNTWQVCSGVETSSPGSLVRLDGTCLLVTHRAVESKLGKKEKWNRCPVVHEVTTYDHGQGQSYTIDRVNTHDQALVPESDLRPFRIGRRIYLMVNGACMYSRIDVEDGQVYDVGLDAWTKLSQNIEGSGITEYTFNAKSFL</sequence>
<evidence type="ECO:0000313" key="4">
    <source>
        <dbReference type="EnsemblMetazoa" id="XP_038053004.1"/>
    </source>
</evidence>
<dbReference type="RefSeq" id="XP_038053004.1">
    <property type="nucleotide sequence ID" value="XM_038197076.1"/>
</dbReference>
<dbReference type="GeneID" id="119725604"/>
<proteinExistence type="predicted"/>
<organism evidence="4 5">
    <name type="scientific">Patiria miniata</name>
    <name type="common">Bat star</name>
    <name type="synonym">Asterina miniata</name>
    <dbReference type="NCBI Taxonomy" id="46514"/>
    <lineage>
        <taxon>Eukaryota</taxon>
        <taxon>Metazoa</taxon>
        <taxon>Echinodermata</taxon>
        <taxon>Eleutherozoa</taxon>
        <taxon>Asterozoa</taxon>
        <taxon>Asteroidea</taxon>
        <taxon>Valvatacea</taxon>
        <taxon>Valvatida</taxon>
        <taxon>Asterinidae</taxon>
        <taxon>Patiria</taxon>
    </lineage>
</organism>
<reference evidence="4" key="1">
    <citation type="submission" date="2022-11" db="UniProtKB">
        <authorList>
            <consortium name="EnsemblMetazoa"/>
        </authorList>
    </citation>
    <scope>IDENTIFICATION</scope>
</reference>
<dbReference type="Gene3D" id="3.30.710.10">
    <property type="entry name" value="Potassium Channel Kv1.1, Chain A"/>
    <property type="match status" value="1"/>
</dbReference>
<dbReference type="AlphaFoldDB" id="A0A913ZNQ0"/>
<dbReference type="InterPro" id="IPR000210">
    <property type="entry name" value="BTB/POZ_dom"/>
</dbReference>
<evidence type="ECO:0000259" key="3">
    <source>
        <dbReference type="PROSITE" id="PS50097"/>
    </source>
</evidence>
<keyword evidence="2" id="KW-0677">Repeat</keyword>
<dbReference type="PROSITE" id="PS50097">
    <property type="entry name" value="BTB"/>
    <property type="match status" value="1"/>
</dbReference>
<dbReference type="PANTHER" id="PTHR45632">
    <property type="entry name" value="LD33804P"/>
    <property type="match status" value="1"/>
</dbReference>
<dbReference type="Pfam" id="PF01344">
    <property type="entry name" value="Kelch_1"/>
    <property type="match status" value="2"/>
</dbReference>
<dbReference type="InterPro" id="IPR015915">
    <property type="entry name" value="Kelch-typ_b-propeller"/>
</dbReference>
<dbReference type="Pfam" id="PF07707">
    <property type="entry name" value="BACK"/>
    <property type="match status" value="1"/>
</dbReference>
<dbReference type="SUPFAM" id="SSF117281">
    <property type="entry name" value="Kelch motif"/>
    <property type="match status" value="1"/>
</dbReference>
<dbReference type="Pfam" id="PF00651">
    <property type="entry name" value="BTB"/>
    <property type="match status" value="1"/>
</dbReference>
<accession>A0A913ZNQ0</accession>
<dbReference type="Proteomes" id="UP000887568">
    <property type="component" value="Unplaced"/>
</dbReference>
<dbReference type="InterPro" id="IPR011705">
    <property type="entry name" value="BACK"/>
</dbReference>
<dbReference type="PANTHER" id="PTHR45632:SF13">
    <property type="entry name" value="KELCH-LIKE PROTEIN 26"/>
    <property type="match status" value="1"/>
</dbReference>
<dbReference type="OMA" id="TADHHIA"/>
<name>A0A913ZNQ0_PATMI</name>
<dbReference type="EnsemblMetazoa" id="XM_038197076.1">
    <property type="protein sequence ID" value="XP_038053004.1"/>
    <property type="gene ID" value="LOC119725604"/>
</dbReference>
<dbReference type="OrthoDB" id="10010636at2759"/>
<dbReference type="SUPFAM" id="SSF54695">
    <property type="entry name" value="POZ domain"/>
    <property type="match status" value="1"/>
</dbReference>
<dbReference type="SMART" id="SM00875">
    <property type="entry name" value="BACK"/>
    <property type="match status" value="1"/>
</dbReference>
<evidence type="ECO:0000256" key="2">
    <source>
        <dbReference type="ARBA" id="ARBA00022737"/>
    </source>
</evidence>
<keyword evidence="1" id="KW-0880">Kelch repeat</keyword>